<keyword evidence="1 2" id="KW-0732">Signal</keyword>
<dbReference type="SUPFAM" id="SSF49785">
    <property type="entry name" value="Galactose-binding domain-like"/>
    <property type="match status" value="1"/>
</dbReference>
<reference evidence="5" key="1">
    <citation type="submission" date="2023-07" db="EMBL/GenBank/DDBJ databases">
        <title>Draft genome sequence of Agarivorans aestuarii strain ZMCS4, a CAZymes producing bacteria isolated from the marine brown algae Clodostephus spongiosus.</title>
        <authorList>
            <person name="Lorente B."/>
            <person name="Cabral C."/>
            <person name="Frias J."/>
            <person name="Faria J."/>
            <person name="Toubarro D."/>
        </authorList>
    </citation>
    <scope>NUCLEOTIDE SEQUENCE [LARGE SCALE GENOMIC DNA]</scope>
    <source>
        <strain evidence="5">ZMCS4</strain>
    </source>
</reference>
<dbReference type="Proteomes" id="UP001310248">
    <property type="component" value="Unassembled WGS sequence"/>
</dbReference>
<dbReference type="SMART" id="SM00606">
    <property type="entry name" value="CBD_IV"/>
    <property type="match status" value="1"/>
</dbReference>
<dbReference type="RefSeq" id="WP_329775808.1">
    <property type="nucleotide sequence ID" value="NZ_JAYDYW010000009.1"/>
</dbReference>
<keyword evidence="5" id="KW-1185">Reference proteome</keyword>
<dbReference type="EMBL" id="JAYDYW010000009">
    <property type="protein sequence ID" value="MEE1674762.1"/>
    <property type="molecule type" value="Genomic_DNA"/>
</dbReference>
<feature type="domain" description="CBM6" evidence="3">
    <location>
        <begin position="31"/>
        <end position="153"/>
    </location>
</feature>
<gene>
    <name evidence="4" type="ORF">SNR37_004206</name>
</gene>
<dbReference type="InterPro" id="IPR008979">
    <property type="entry name" value="Galactose-bd-like_sf"/>
</dbReference>
<comment type="caution">
    <text evidence="4">The sequence shown here is derived from an EMBL/GenBank/DDBJ whole genome shotgun (WGS) entry which is preliminary data.</text>
</comment>
<name>A0ABU7G6B5_9ALTE</name>
<dbReference type="InterPro" id="IPR005084">
    <property type="entry name" value="CBM6"/>
</dbReference>
<organism evidence="4 5">
    <name type="scientific">Agarivorans aestuarii</name>
    <dbReference type="NCBI Taxonomy" id="1563703"/>
    <lineage>
        <taxon>Bacteria</taxon>
        <taxon>Pseudomonadati</taxon>
        <taxon>Pseudomonadota</taxon>
        <taxon>Gammaproteobacteria</taxon>
        <taxon>Alteromonadales</taxon>
        <taxon>Alteromonadaceae</taxon>
        <taxon>Agarivorans</taxon>
    </lineage>
</organism>
<evidence type="ECO:0000313" key="4">
    <source>
        <dbReference type="EMBL" id="MEE1674762.1"/>
    </source>
</evidence>
<dbReference type="PROSITE" id="PS51175">
    <property type="entry name" value="CBM6"/>
    <property type="match status" value="1"/>
</dbReference>
<dbReference type="Pfam" id="PF03422">
    <property type="entry name" value="CBM_6"/>
    <property type="match status" value="1"/>
</dbReference>
<sequence length="155" mass="16600">MSILSKQIKNLMLTSALVAMAGLSTAANAAIKVKAENYSQQNGVQTEPTADADGGNNVGYIENGDWVEYTINVPAAGEYTFTVRVASDTNGGRIAVLANDAEKATVKVTGTGGWQNWVSLENSLSLEAGEQTLRFNFKGSSGYLFNINWFELNPK</sequence>
<evidence type="ECO:0000259" key="3">
    <source>
        <dbReference type="PROSITE" id="PS51175"/>
    </source>
</evidence>
<proteinExistence type="predicted"/>
<dbReference type="InterPro" id="IPR006584">
    <property type="entry name" value="Cellulose-bd_IV"/>
</dbReference>
<protein>
    <submittedName>
        <fullName evidence="4">Carbohydrate-binding protein</fullName>
    </submittedName>
</protein>
<feature type="signal peptide" evidence="2">
    <location>
        <begin position="1"/>
        <end position="29"/>
    </location>
</feature>
<evidence type="ECO:0000313" key="5">
    <source>
        <dbReference type="Proteomes" id="UP001310248"/>
    </source>
</evidence>
<feature type="chain" id="PRO_5046866740" evidence="2">
    <location>
        <begin position="30"/>
        <end position="155"/>
    </location>
</feature>
<evidence type="ECO:0000256" key="2">
    <source>
        <dbReference type="SAM" id="SignalP"/>
    </source>
</evidence>
<accession>A0ABU7G6B5</accession>
<evidence type="ECO:0000256" key="1">
    <source>
        <dbReference type="ARBA" id="ARBA00022729"/>
    </source>
</evidence>
<dbReference type="Gene3D" id="2.60.120.260">
    <property type="entry name" value="Galactose-binding domain-like"/>
    <property type="match status" value="1"/>
</dbReference>
<dbReference type="CDD" id="cd04080">
    <property type="entry name" value="CBM6_cellulase-like"/>
    <property type="match status" value="1"/>
</dbReference>